<evidence type="ECO:0000313" key="5">
    <source>
        <dbReference type="Proteomes" id="UP000398389"/>
    </source>
</evidence>
<protein>
    <recommendedName>
        <fullName evidence="3">GATA-type domain-containing protein</fullName>
    </recommendedName>
</protein>
<keyword evidence="1" id="KW-0863">Zinc-finger</keyword>
<dbReference type="Gene3D" id="3.30.50.10">
    <property type="entry name" value="Erythroid Transcription Factor GATA-1, subunit A"/>
    <property type="match status" value="1"/>
</dbReference>
<sequence length="672" mass="70846">MSVIPAFLPSSTPYAPSPTPPDSDSSCTPPHSLDLSSTTTTTTTTTTATTSTIKSQLFPDLLTTTTTATTDTTTNTNTNTNINININTADTASSSIPSPVSSASPPSQSKLQMKFQGLSLLYADTAPTSTWKPQVDPWMKRHHPAQMKDIARSASPPPIYNSLESHWSFTITKTRQALELDAIKGQSESLLANYYQIPGLLDPKPPTLLDPSYSSSCSSCSSCSSFVAATTGCEHTILQKSNSARLGGSGGTSLPRSSSDLSIAHQHNNFTSRPYTGESALIEDEDDDEEYDYAGNVNETIYNNNNNNNNNPSRFKTSSTSTTLLSKGLSASAVRRKSAADATHHKPQSITTNTTNNTSSSLSLSSSSSSSKRFPPLNSKPRTKSLSAAQQHQQQQQQQQQQGSTISLGPAASITGSISTPLLPPAGISKPSGQRRRSSTNAPYVKAGDYAAKVAAATAAAASGAYLLPSLSSSASTLRSKSSSPTLIPNGAQVPMAYPMAVSPAEQSSFMGPGEGTGTYNQMLAYQPPSPPSSPNSHSAKKNGAAAAAAAAAATTQQAQAQAQAPTPQQRGYSTVPSSQTLTFHSKRRCISCGSDQSPCWRPSWSPAAGQLCNSCGLRYKKTNARCLNKACGRIPAKCEWASIKNEAVRDADGKIHYRCTSCKGEIEVKKT</sequence>
<feature type="compositionally biased region" description="Low complexity" evidence="2">
    <location>
        <begin position="545"/>
        <end position="570"/>
    </location>
</feature>
<dbReference type="Proteomes" id="UP000398389">
    <property type="component" value="Unassembled WGS sequence"/>
</dbReference>
<feature type="compositionally biased region" description="Low complexity" evidence="2">
    <location>
        <begin position="22"/>
        <end position="47"/>
    </location>
</feature>
<dbReference type="GO" id="GO:0006355">
    <property type="term" value="P:regulation of DNA-templated transcription"/>
    <property type="evidence" value="ECO:0007669"/>
    <property type="project" value="InterPro"/>
</dbReference>
<accession>A0A5E8C144</accession>
<dbReference type="AlphaFoldDB" id="A0A5E8C144"/>
<feature type="compositionally biased region" description="Low complexity" evidence="2">
    <location>
        <begin position="351"/>
        <end position="371"/>
    </location>
</feature>
<dbReference type="CDD" id="cd00202">
    <property type="entry name" value="ZnF_GATA"/>
    <property type="match status" value="1"/>
</dbReference>
<feature type="region of interest" description="Disordered" evidence="2">
    <location>
        <begin position="299"/>
        <end position="441"/>
    </location>
</feature>
<name>A0A5E8C144_9ASCO</name>
<gene>
    <name evidence="4" type="ORF">SAPINGB_P005540</name>
</gene>
<feature type="compositionally biased region" description="Low complexity" evidence="2">
    <location>
        <begin position="390"/>
        <end position="402"/>
    </location>
</feature>
<keyword evidence="1" id="KW-0862">Zinc</keyword>
<dbReference type="RefSeq" id="XP_031856145.1">
    <property type="nucleotide sequence ID" value="XM_032000254.1"/>
</dbReference>
<keyword evidence="5" id="KW-1185">Reference proteome</keyword>
<feature type="region of interest" description="Disordered" evidence="2">
    <location>
        <begin position="507"/>
        <end position="578"/>
    </location>
</feature>
<evidence type="ECO:0000313" key="4">
    <source>
        <dbReference type="EMBL" id="VVT57112.1"/>
    </source>
</evidence>
<dbReference type="EMBL" id="CABVLU010000004">
    <property type="protein sequence ID" value="VVT57112.1"/>
    <property type="molecule type" value="Genomic_DNA"/>
</dbReference>
<feature type="region of interest" description="Disordered" evidence="2">
    <location>
        <begin position="1"/>
        <end position="47"/>
    </location>
</feature>
<dbReference type="InterPro" id="IPR013088">
    <property type="entry name" value="Znf_NHR/GATA"/>
</dbReference>
<feature type="region of interest" description="Disordered" evidence="2">
    <location>
        <begin position="90"/>
        <end position="109"/>
    </location>
</feature>
<dbReference type="PROSITE" id="PS00344">
    <property type="entry name" value="GATA_ZN_FINGER_1"/>
    <property type="match status" value="1"/>
</dbReference>
<dbReference type="InterPro" id="IPR000679">
    <property type="entry name" value="Znf_GATA"/>
</dbReference>
<evidence type="ECO:0000256" key="2">
    <source>
        <dbReference type="SAM" id="MobiDB-lite"/>
    </source>
</evidence>
<proteinExistence type="predicted"/>
<dbReference type="PROSITE" id="PS50114">
    <property type="entry name" value="GATA_ZN_FINGER_2"/>
    <property type="match status" value="1"/>
</dbReference>
<dbReference type="OrthoDB" id="2162994at2759"/>
<dbReference type="SUPFAM" id="SSF57716">
    <property type="entry name" value="Glucocorticoid receptor-like (DNA-binding domain)"/>
    <property type="match status" value="1"/>
</dbReference>
<organism evidence="4 5">
    <name type="scientific">Magnusiomyces paraingens</name>
    <dbReference type="NCBI Taxonomy" id="2606893"/>
    <lineage>
        <taxon>Eukaryota</taxon>
        <taxon>Fungi</taxon>
        <taxon>Dikarya</taxon>
        <taxon>Ascomycota</taxon>
        <taxon>Saccharomycotina</taxon>
        <taxon>Dipodascomycetes</taxon>
        <taxon>Dipodascales</taxon>
        <taxon>Dipodascaceae</taxon>
        <taxon>Magnusiomyces</taxon>
    </lineage>
</organism>
<dbReference type="Pfam" id="PF00320">
    <property type="entry name" value="GATA"/>
    <property type="match status" value="1"/>
</dbReference>
<reference evidence="4 5" key="1">
    <citation type="submission" date="2019-09" db="EMBL/GenBank/DDBJ databases">
        <authorList>
            <person name="Brejova B."/>
        </authorList>
    </citation>
    <scope>NUCLEOTIDE SEQUENCE [LARGE SCALE GENOMIC DNA]</scope>
</reference>
<keyword evidence="1" id="KW-0479">Metal-binding</keyword>
<evidence type="ECO:0000259" key="3">
    <source>
        <dbReference type="PROSITE" id="PS50114"/>
    </source>
</evidence>
<feature type="domain" description="GATA-type" evidence="3">
    <location>
        <begin position="584"/>
        <end position="621"/>
    </location>
</feature>
<feature type="compositionally biased region" description="Low complexity" evidence="2">
    <location>
        <begin position="303"/>
        <end position="333"/>
    </location>
</feature>
<dbReference type="GeneID" id="43584354"/>
<dbReference type="SMART" id="SM00401">
    <property type="entry name" value="ZnF_GATA"/>
    <property type="match status" value="1"/>
</dbReference>
<dbReference type="GO" id="GO:0008270">
    <property type="term" value="F:zinc ion binding"/>
    <property type="evidence" value="ECO:0007669"/>
    <property type="project" value="UniProtKB-KW"/>
</dbReference>
<dbReference type="GO" id="GO:0043565">
    <property type="term" value="F:sequence-specific DNA binding"/>
    <property type="evidence" value="ECO:0007669"/>
    <property type="project" value="InterPro"/>
</dbReference>
<evidence type="ECO:0000256" key="1">
    <source>
        <dbReference type="PROSITE-ProRule" id="PRU00094"/>
    </source>
</evidence>